<feature type="transmembrane region" description="Helical" evidence="1">
    <location>
        <begin position="324"/>
        <end position="342"/>
    </location>
</feature>
<feature type="transmembrane region" description="Helical" evidence="1">
    <location>
        <begin position="391"/>
        <end position="413"/>
    </location>
</feature>
<feature type="transmembrane region" description="Helical" evidence="1">
    <location>
        <begin position="362"/>
        <end position="379"/>
    </location>
</feature>
<feature type="transmembrane region" description="Helical" evidence="1">
    <location>
        <begin position="103"/>
        <end position="122"/>
    </location>
</feature>
<name>U7VBL4_9FUSO</name>
<feature type="transmembrane region" description="Helical" evidence="1">
    <location>
        <begin position="261"/>
        <end position="279"/>
    </location>
</feature>
<organism evidence="2 3">
    <name type="scientific">Cetobacterium somerae ATCC BAA-474</name>
    <dbReference type="NCBI Taxonomy" id="1319815"/>
    <lineage>
        <taxon>Bacteria</taxon>
        <taxon>Fusobacteriati</taxon>
        <taxon>Fusobacteriota</taxon>
        <taxon>Fusobacteriia</taxon>
        <taxon>Fusobacteriales</taxon>
        <taxon>Fusobacteriaceae</taxon>
        <taxon>Cetobacterium</taxon>
    </lineage>
</organism>
<feature type="transmembrane region" description="Helical" evidence="1">
    <location>
        <begin position="31"/>
        <end position="52"/>
    </location>
</feature>
<evidence type="ECO:0000313" key="2">
    <source>
        <dbReference type="EMBL" id="ERT68544.1"/>
    </source>
</evidence>
<evidence type="ECO:0008006" key="4">
    <source>
        <dbReference type="Google" id="ProtNLM"/>
    </source>
</evidence>
<comment type="caution">
    <text evidence="2">The sequence shown here is derived from an EMBL/GenBank/DDBJ whole genome shotgun (WGS) entry which is preliminary data.</text>
</comment>
<keyword evidence="3" id="KW-1185">Reference proteome</keyword>
<keyword evidence="1" id="KW-0812">Transmembrane</keyword>
<sequence>MNDFLNITAYLSILLILGIIIKSKVRIFQELFIPASVIGGIIGLIIGPDFFGKYYEVIPKNWINDMRAIPGVLIIPILVSIPLGMELGRKNKVFQNTINTGGILFLVTFIQLFIGYFINFIFDKVFNIKLYKSFGAELNSAFAGGHGTAGVVARTLKELESNYWELAQGVTVTLATIGLVTGIIFGIFQIRRKFGNTLKNEVLSEYKNGYIKNREKQAILGKETMLTTTVDTLAYHLAIIFSVSGLAIITLNIFKKFQIPLLSKLTIWSFGMIVMFFVWKTMIKLKLEWSVDSKVKGKITGTLTEFAIVAAVATIPLRGVISYIFPIVVTSLVGFTITWIVIDQLSKKYFKDYHLERTLAMFGTSTGVFITGLLLLRICDPKLETPVLQDYSLGFSITALLGPILIAVCIQLSFTYNYFYPMGLLIVLISLTILSLEYYNKGVER</sequence>
<dbReference type="PANTHER" id="PTHR36178">
    <property type="entry name" value="SLR0625 PROTEIN"/>
    <property type="match status" value="1"/>
</dbReference>
<dbReference type="PANTHER" id="PTHR36178:SF1">
    <property type="entry name" value="SODIUM_GLUTAMATE SYMPORTER"/>
    <property type="match status" value="1"/>
</dbReference>
<feature type="transmembrane region" description="Helical" evidence="1">
    <location>
        <begin position="233"/>
        <end position="254"/>
    </location>
</feature>
<dbReference type="PATRIC" id="fig|1319815.3.peg.1499"/>
<dbReference type="GO" id="GO:0015501">
    <property type="term" value="F:glutamate:sodium symporter activity"/>
    <property type="evidence" value="ECO:0007669"/>
    <property type="project" value="InterPro"/>
</dbReference>
<feature type="transmembrane region" description="Helical" evidence="1">
    <location>
        <begin position="166"/>
        <end position="190"/>
    </location>
</feature>
<dbReference type="STRING" id="1319815.HMPREF0202_01555"/>
<dbReference type="AlphaFoldDB" id="U7VBL4"/>
<reference evidence="2 3" key="1">
    <citation type="submission" date="2013-08" db="EMBL/GenBank/DDBJ databases">
        <authorList>
            <person name="Weinstock G."/>
            <person name="Sodergren E."/>
            <person name="Wylie T."/>
            <person name="Fulton L."/>
            <person name="Fulton R."/>
            <person name="Fronick C."/>
            <person name="O'Laughlin M."/>
            <person name="Godfrey J."/>
            <person name="Miner T."/>
            <person name="Herter B."/>
            <person name="Appelbaum E."/>
            <person name="Cordes M."/>
            <person name="Lek S."/>
            <person name="Wollam A."/>
            <person name="Pepin K.H."/>
            <person name="Palsikar V.B."/>
            <person name="Mitreva M."/>
            <person name="Wilson R.K."/>
        </authorList>
    </citation>
    <scope>NUCLEOTIDE SEQUENCE [LARGE SCALE GENOMIC DNA]</scope>
    <source>
        <strain evidence="2 3">ATCC BAA-474</strain>
    </source>
</reference>
<proteinExistence type="predicted"/>
<dbReference type="InterPro" id="IPR004445">
    <property type="entry name" value="GltS"/>
</dbReference>
<evidence type="ECO:0000256" key="1">
    <source>
        <dbReference type="SAM" id="Phobius"/>
    </source>
</evidence>
<accession>U7VBL4</accession>
<feature type="transmembrane region" description="Helical" evidence="1">
    <location>
        <begin position="64"/>
        <end position="83"/>
    </location>
</feature>
<feature type="transmembrane region" description="Helical" evidence="1">
    <location>
        <begin position="7"/>
        <end position="25"/>
    </location>
</feature>
<dbReference type="RefSeq" id="WP_023051093.1">
    <property type="nucleotide sequence ID" value="NZ_CP173065.2"/>
</dbReference>
<dbReference type="EMBL" id="AXZF01000058">
    <property type="protein sequence ID" value="ERT68544.1"/>
    <property type="molecule type" value="Genomic_DNA"/>
</dbReference>
<gene>
    <name evidence="2" type="ORF">HMPREF0202_01555</name>
</gene>
<dbReference type="eggNOG" id="COG0786">
    <property type="taxonomic scope" value="Bacteria"/>
</dbReference>
<dbReference type="GO" id="GO:0016020">
    <property type="term" value="C:membrane"/>
    <property type="evidence" value="ECO:0007669"/>
    <property type="project" value="InterPro"/>
</dbReference>
<keyword evidence="1" id="KW-0472">Membrane</keyword>
<protein>
    <recommendedName>
        <fullName evidence="4">Sodium/glutamate symporter</fullName>
    </recommendedName>
</protein>
<feature type="transmembrane region" description="Helical" evidence="1">
    <location>
        <begin position="419"/>
        <end position="439"/>
    </location>
</feature>
<dbReference type="GO" id="GO:0015813">
    <property type="term" value="P:L-glutamate transmembrane transport"/>
    <property type="evidence" value="ECO:0007669"/>
    <property type="project" value="InterPro"/>
</dbReference>
<keyword evidence="1" id="KW-1133">Transmembrane helix</keyword>
<dbReference type="Proteomes" id="UP000017081">
    <property type="component" value="Unassembled WGS sequence"/>
</dbReference>
<evidence type="ECO:0000313" key="3">
    <source>
        <dbReference type="Proteomes" id="UP000017081"/>
    </source>
</evidence>
<dbReference type="HOGENOM" id="CLU_034503_0_0_0"/>